<dbReference type="Proteomes" id="UP001642409">
    <property type="component" value="Unassembled WGS sequence"/>
</dbReference>
<reference evidence="2 3" key="2">
    <citation type="submission" date="2024-07" db="EMBL/GenBank/DDBJ databases">
        <authorList>
            <person name="Akdeniz Z."/>
        </authorList>
    </citation>
    <scope>NUCLEOTIDE SEQUENCE [LARGE SCALE GENOMIC DNA]</scope>
</reference>
<reference evidence="1" key="1">
    <citation type="submission" date="2023-06" db="EMBL/GenBank/DDBJ databases">
        <authorList>
            <person name="Kurt Z."/>
        </authorList>
    </citation>
    <scope>NUCLEOTIDE SEQUENCE</scope>
</reference>
<accession>A0AA86UXD7</accession>
<dbReference type="EMBL" id="CATOUU010000828">
    <property type="protein sequence ID" value="CAI9951928.1"/>
    <property type="molecule type" value="Genomic_DNA"/>
</dbReference>
<comment type="caution">
    <text evidence="1">The sequence shown here is derived from an EMBL/GenBank/DDBJ whole genome shotgun (WGS) entry which is preliminary data.</text>
</comment>
<protein>
    <submittedName>
        <fullName evidence="2">Hypothetical_protein</fullName>
    </submittedName>
</protein>
<organism evidence="1">
    <name type="scientific">Hexamita inflata</name>
    <dbReference type="NCBI Taxonomy" id="28002"/>
    <lineage>
        <taxon>Eukaryota</taxon>
        <taxon>Metamonada</taxon>
        <taxon>Diplomonadida</taxon>
        <taxon>Hexamitidae</taxon>
        <taxon>Hexamitinae</taxon>
        <taxon>Hexamita</taxon>
    </lineage>
</organism>
<evidence type="ECO:0000313" key="2">
    <source>
        <dbReference type="EMBL" id="CAL6114704.1"/>
    </source>
</evidence>
<evidence type="ECO:0000313" key="1">
    <source>
        <dbReference type="EMBL" id="CAI9951928.1"/>
    </source>
</evidence>
<dbReference type="EMBL" id="CAXDID020000819">
    <property type="protein sequence ID" value="CAL6114704.1"/>
    <property type="molecule type" value="Genomic_DNA"/>
</dbReference>
<keyword evidence="3" id="KW-1185">Reference proteome</keyword>
<evidence type="ECO:0000313" key="3">
    <source>
        <dbReference type="Proteomes" id="UP001642409"/>
    </source>
</evidence>
<gene>
    <name evidence="1" type="ORF">HINF_LOCUS39573</name>
    <name evidence="2" type="ORF">HINF_LOCUS78207</name>
</gene>
<name>A0AA86UXD7_9EUKA</name>
<sequence>MFQEVLNEQTRVVNLPGLLQRECGGHMSRMLFAHEHIKIVSADSMAKKTSSETNPAYMQYFALNQTFTPLLIGIQTGWQIQLQTYTASETFQTKYCCAVVFQMSHRCNCFALTRTACNMKESSANAKYQIIQFLSQNQKITGLYRTCLIVVESISVPTRNI</sequence>
<dbReference type="AlphaFoldDB" id="A0AA86UXD7"/>
<proteinExistence type="predicted"/>